<gene>
    <name evidence="1" type="ordered locus">ROP_pROB01-03590</name>
</gene>
<dbReference type="Proteomes" id="UP000002212">
    <property type="component" value="Plasmid pROB01"/>
</dbReference>
<dbReference type="AlphaFoldDB" id="C1BDB4"/>
<dbReference type="EMBL" id="AP011116">
    <property type="protein sequence ID" value="BAH55858.1"/>
    <property type="molecule type" value="Genomic_DNA"/>
</dbReference>
<proteinExistence type="predicted"/>
<geneLocation type="plasmid" evidence="1 2">
    <name>pROB01</name>
</geneLocation>
<keyword evidence="1" id="KW-0614">Plasmid</keyword>
<dbReference type="OrthoDB" id="9859307at2"/>
<protein>
    <submittedName>
        <fullName evidence="1">Uncharacterized protein</fullName>
    </submittedName>
</protein>
<evidence type="ECO:0000313" key="2">
    <source>
        <dbReference type="Proteomes" id="UP000002212"/>
    </source>
</evidence>
<dbReference type="HOGENOM" id="CLU_2846990_0_0_11"/>
<name>C1BDB4_RHOOB</name>
<accession>C1BDB4</accession>
<dbReference type="KEGG" id="rop:ROP_pROB01-03590"/>
<evidence type="ECO:0000313" key="1">
    <source>
        <dbReference type="EMBL" id="BAH55858.1"/>
    </source>
</evidence>
<reference evidence="1 2" key="1">
    <citation type="submission" date="2009-03" db="EMBL/GenBank/DDBJ databases">
        <title>Comparison of the complete genome sequences of Rhodococcus erythropolis PR4 and Rhodococcus opacus B4.</title>
        <authorList>
            <person name="Takarada H."/>
            <person name="Sekine M."/>
            <person name="Hosoyama A."/>
            <person name="Yamada R."/>
            <person name="Fujisawa T."/>
            <person name="Omata S."/>
            <person name="Shimizu A."/>
            <person name="Tsukatani N."/>
            <person name="Tanikawa S."/>
            <person name="Fujita N."/>
            <person name="Harayama S."/>
        </authorList>
    </citation>
    <scope>NUCLEOTIDE SEQUENCE [LARGE SCALE GENOMIC DNA]</scope>
    <source>
        <strain evidence="1 2">B4</strain>
        <plasmid evidence="1 2">pROB01</plasmid>
    </source>
</reference>
<organism evidence="1 2">
    <name type="scientific">Rhodococcus opacus (strain B4)</name>
    <dbReference type="NCBI Taxonomy" id="632772"/>
    <lineage>
        <taxon>Bacteria</taxon>
        <taxon>Bacillati</taxon>
        <taxon>Actinomycetota</taxon>
        <taxon>Actinomycetes</taxon>
        <taxon>Mycobacteriales</taxon>
        <taxon>Nocardiaceae</taxon>
        <taxon>Rhodococcus</taxon>
    </lineage>
</organism>
<sequence length="65" mass="6841">MSFHLDHTAPGVADPPIYLSTIGAVIAALIMHGAGSPETTPSPGNPLFDRLTLWSIYVRGVSVSH</sequence>
<dbReference type="PATRIC" id="fig|632772.20.peg.8099"/>